<evidence type="ECO:0000256" key="4">
    <source>
        <dbReference type="ARBA" id="ARBA00023136"/>
    </source>
</evidence>
<dbReference type="KEGG" id="nwr:E3U44_15320"/>
<organism evidence="7 8">
    <name type="scientific">Nitrosococcus wardiae</name>
    <dbReference type="NCBI Taxonomy" id="1814290"/>
    <lineage>
        <taxon>Bacteria</taxon>
        <taxon>Pseudomonadati</taxon>
        <taxon>Pseudomonadota</taxon>
        <taxon>Gammaproteobacteria</taxon>
        <taxon>Chromatiales</taxon>
        <taxon>Chromatiaceae</taxon>
        <taxon>Nitrosococcus</taxon>
    </lineage>
</organism>
<accession>A0A4P7C241</accession>
<dbReference type="GO" id="GO:0012505">
    <property type="term" value="C:endomembrane system"/>
    <property type="evidence" value="ECO:0007669"/>
    <property type="project" value="UniProtKB-SubCell"/>
</dbReference>
<feature type="domain" description="DUF202" evidence="6">
    <location>
        <begin position="20"/>
        <end position="86"/>
    </location>
</feature>
<gene>
    <name evidence="7" type="ORF">E3U44_15320</name>
</gene>
<dbReference type="InterPro" id="IPR003807">
    <property type="entry name" value="DUF202"/>
</dbReference>
<evidence type="ECO:0000256" key="3">
    <source>
        <dbReference type="ARBA" id="ARBA00022989"/>
    </source>
</evidence>
<sequence length="135" mass="14781">MAEKGKQQLAQDRTDLAFHRNLLAEQRTFSAWVRTGLTAIALGFAAVKLLDRAEPKWAVYVAGSILIAAGIGIHLLSFWNYYGTFRRLKQEGLPGLPIWSVVLITLSLLLSGTLILALILAEANMLSLEGFGLKS</sequence>
<proteinExistence type="predicted"/>
<feature type="transmembrane region" description="Helical" evidence="5">
    <location>
        <begin position="57"/>
        <end position="78"/>
    </location>
</feature>
<protein>
    <submittedName>
        <fullName evidence="7">DUF202 domain-containing protein</fullName>
    </submittedName>
</protein>
<keyword evidence="2 5" id="KW-0812">Transmembrane</keyword>
<dbReference type="AlphaFoldDB" id="A0A4P7C241"/>
<dbReference type="OrthoDB" id="582337at2"/>
<evidence type="ECO:0000256" key="1">
    <source>
        <dbReference type="ARBA" id="ARBA00004127"/>
    </source>
</evidence>
<keyword evidence="8" id="KW-1185">Reference proteome</keyword>
<keyword evidence="3 5" id="KW-1133">Transmembrane helix</keyword>
<keyword evidence="4 5" id="KW-0472">Membrane</keyword>
<comment type="subcellular location">
    <subcellularLocation>
        <location evidence="1">Endomembrane system</location>
        <topology evidence="1">Multi-pass membrane protein</topology>
    </subcellularLocation>
</comment>
<evidence type="ECO:0000313" key="7">
    <source>
        <dbReference type="EMBL" id="QBQ55727.1"/>
    </source>
</evidence>
<evidence type="ECO:0000256" key="2">
    <source>
        <dbReference type="ARBA" id="ARBA00022692"/>
    </source>
</evidence>
<dbReference type="RefSeq" id="WP_134358984.1">
    <property type="nucleotide sequence ID" value="NZ_CP038033.1"/>
</dbReference>
<reference evidence="7 8" key="1">
    <citation type="submission" date="2019-03" db="EMBL/GenBank/DDBJ databases">
        <title>The genome sequence of Nitrosococcus wardiae strain D1FHST reveals the archetypal metabolic capacity of ammonia-oxidizing Gammaproteobacteria.</title>
        <authorList>
            <person name="Wang L."/>
            <person name="Lim C.K."/>
            <person name="Hanson T.E."/>
            <person name="Dang H."/>
            <person name="Klotz M.G."/>
        </authorList>
    </citation>
    <scope>NUCLEOTIDE SEQUENCE [LARGE SCALE GENOMIC DNA]</scope>
    <source>
        <strain evidence="7 8">D1FHS</strain>
    </source>
</reference>
<evidence type="ECO:0000256" key="5">
    <source>
        <dbReference type="SAM" id="Phobius"/>
    </source>
</evidence>
<evidence type="ECO:0000259" key="6">
    <source>
        <dbReference type="Pfam" id="PF02656"/>
    </source>
</evidence>
<dbReference type="Proteomes" id="UP000294325">
    <property type="component" value="Chromosome"/>
</dbReference>
<feature type="transmembrane region" description="Helical" evidence="5">
    <location>
        <begin position="31"/>
        <end position="50"/>
    </location>
</feature>
<dbReference type="Pfam" id="PF02656">
    <property type="entry name" value="DUF202"/>
    <property type="match status" value="1"/>
</dbReference>
<evidence type="ECO:0000313" key="8">
    <source>
        <dbReference type="Proteomes" id="UP000294325"/>
    </source>
</evidence>
<dbReference type="EMBL" id="CP038033">
    <property type="protein sequence ID" value="QBQ55727.1"/>
    <property type="molecule type" value="Genomic_DNA"/>
</dbReference>
<name>A0A4P7C241_9GAMM</name>
<feature type="transmembrane region" description="Helical" evidence="5">
    <location>
        <begin position="98"/>
        <end position="121"/>
    </location>
</feature>